<evidence type="ECO:0000256" key="11">
    <source>
        <dbReference type="ARBA" id="ARBA00022777"/>
    </source>
</evidence>
<evidence type="ECO:0000313" key="25">
    <source>
        <dbReference type="EMBL" id="KAK4441327.1"/>
    </source>
</evidence>
<evidence type="ECO:0000256" key="9">
    <source>
        <dbReference type="ARBA" id="ARBA00022737"/>
    </source>
</evidence>
<keyword evidence="17" id="KW-0325">Glycoprotein</keyword>
<gene>
    <name evidence="25" type="ORF">Salat_0467600</name>
</gene>
<evidence type="ECO:0000256" key="18">
    <source>
        <dbReference type="ARBA" id="ARBA00047899"/>
    </source>
</evidence>
<comment type="catalytic activity">
    <reaction evidence="19">
        <text>L-seryl-[protein] + ATP = O-phospho-L-seryl-[protein] + ADP + H(+)</text>
        <dbReference type="Rhea" id="RHEA:17989"/>
        <dbReference type="Rhea" id="RHEA-COMP:9863"/>
        <dbReference type="Rhea" id="RHEA-COMP:11604"/>
        <dbReference type="ChEBI" id="CHEBI:15378"/>
        <dbReference type="ChEBI" id="CHEBI:29999"/>
        <dbReference type="ChEBI" id="CHEBI:30616"/>
        <dbReference type="ChEBI" id="CHEBI:83421"/>
        <dbReference type="ChEBI" id="CHEBI:456216"/>
        <dbReference type="EC" id="2.7.11.1"/>
    </reaction>
</comment>
<dbReference type="InterPro" id="IPR000719">
    <property type="entry name" value="Prot_kinase_dom"/>
</dbReference>
<dbReference type="SMART" id="SM00369">
    <property type="entry name" value="LRR_TYP"/>
    <property type="match status" value="5"/>
</dbReference>
<dbReference type="InterPro" id="IPR013210">
    <property type="entry name" value="LRR_N_plant-typ"/>
</dbReference>
<dbReference type="GO" id="GO:0006952">
    <property type="term" value="P:defense response"/>
    <property type="evidence" value="ECO:0007669"/>
    <property type="project" value="UniProtKB-ARBA"/>
</dbReference>
<feature type="region of interest" description="Disordered" evidence="21">
    <location>
        <begin position="454"/>
        <end position="523"/>
    </location>
</feature>
<proteinExistence type="inferred from homology"/>
<evidence type="ECO:0000256" key="1">
    <source>
        <dbReference type="ARBA" id="ARBA00004167"/>
    </source>
</evidence>
<dbReference type="FunFam" id="3.80.10.10:FF:000190">
    <property type="entry name" value="Receptor-like kinase TMK4"/>
    <property type="match status" value="1"/>
</dbReference>
<comment type="caution">
    <text evidence="25">The sequence shown here is derived from an EMBL/GenBank/DDBJ whole genome shotgun (WGS) entry which is preliminary data.</text>
</comment>
<dbReference type="Pfam" id="PF08263">
    <property type="entry name" value="LRRNT_2"/>
    <property type="match status" value="2"/>
</dbReference>
<dbReference type="PROSITE" id="PS50011">
    <property type="entry name" value="PROTEIN_KINASE_DOM"/>
    <property type="match status" value="1"/>
</dbReference>
<feature type="chain" id="PRO_5041975361" description="non-specific serine/threonine protein kinase" evidence="23">
    <location>
        <begin position="26"/>
        <end position="973"/>
    </location>
</feature>
<keyword evidence="16 25" id="KW-0675">Receptor</keyword>
<evidence type="ECO:0000256" key="17">
    <source>
        <dbReference type="ARBA" id="ARBA00023180"/>
    </source>
</evidence>
<sequence length="973" mass="106384">MGVDSGKFMRIVLGLFVCLVGSVSCVTDQNDFEILSDFRHGLKNPELLKWPDEGNDPCGPPAWPHVFCSNGRVTQIQVQGLGLEGTLPQNLNQLDKLYNVGFQRNKFSGKLPTFSGLSNLEFAFLDFNEFDAIPADFFHGLSNIRVLALDSNPFNQSSGWTIPSELAECSQLVNFSCSACNVVGTLPDFFGKLPSLASLELAYNRLSGDIPSSFKDSMLQMLWLNDQDGGGMTGPIDVIGTMVGLTMVWLHGNQFSGSIPDDIGRLTSLRELNLNRNRLVGLIPPSLADMKLDVLDLNNNMFMGPIPKFKAANVSYESNSFCQSDPGEECAAEVAVLIDFLRGLNYPERLASEWTGNDPCSGPWWGITCNSRNQVSVINLQKLGLNGTLSPSLVNLSSLLEVHLEGNNIHGTVPANLTQLRSLRLLNLSGNDFEPPLPRFRDGVRVVTDDNAKFQANGPEKSPSPAAGPPLPPSPNDRPESPSNYNPPSGDSERPSADSPSSAGYSSPRSHSTVNEQQNPTNSTKSRVLVIAAAAAGSTVFTLFAVLFAFYCVRKRKETKNHPASIVIHPKDSPDPDNTVKIAVVDGSSLEAQTGRVTMSGGLENSQAIEAGNLLISLQVLRKVTNNFAQENELGRGGFGVVYKGELEDGTKLAVKRMVVGAMSNKALDEFQSEIAVLSQVRHRHLVSLLGYSAEGNERLLVYEYMPQGALSRHLFRWKSLGLEPLSWTRRLNIALDVARGVEYLHTLAHQSFIHRDLKSSNILLDDDFRAKVSDFGLVKLAPDRERSVATRLAGTFGYLAPEYAVTGKVTTKVDVFSFGVVLMELLTGLVALDEQRPEENRYLAEWFWQIKSNKESLIASVDPALDAKEDIYETIYSIAALAGHCTARDPNHRPDMGHAVNVLAQLVEKWKPYEETDEFSGINMALPLPQMLKGWQEEAETQDFSGASQDSKGSIPAKPSGFADSFTSADAR</sequence>
<reference evidence="25" key="1">
    <citation type="submission" date="2020-06" db="EMBL/GenBank/DDBJ databases">
        <authorList>
            <person name="Li T."/>
            <person name="Hu X."/>
            <person name="Zhang T."/>
            <person name="Song X."/>
            <person name="Zhang H."/>
            <person name="Dai N."/>
            <person name="Sheng W."/>
            <person name="Hou X."/>
            <person name="Wei L."/>
        </authorList>
    </citation>
    <scope>NUCLEOTIDE SEQUENCE</scope>
    <source>
        <strain evidence="25">3651</strain>
        <tissue evidence="25">Leaf</tissue>
    </source>
</reference>
<dbReference type="GO" id="GO:0051707">
    <property type="term" value="P:response to other organism"/>
    <property type="evidence" value="ECO:0007669"/>
    <property type="project" value="UniProtKB-ARBA"/>
</dbReference>
<dbReference type="InterPro" id="IPR017441">
    <property type="entry name" value="Protein_kinase_ATP_BS"/>
</dbReference>
<name>A0AAE1Z3J9_9LAMI</name>
<dbReference type="PROSITE" id="PS00108">
    <property type="entry name" value="PROTEIN_KINASE_ST"/>
    <property type="match status" value="1"/>
</dbReference>
<dbReference type="PANTHER" id="PTHR47986:SF1">
    <property type="entry name" value="OS04G0685900 PROTEIN"/>
    <property type="match status" value="1"/>
</dbReference>
<dbReference type="SMART" id="SM00220">
    <property type="entry name" value="S_TKc"/>
    <property type="match status" value="1"/>
</dbReference>
<evidence type="ECO:0000259" key="24">
    <source>
        <dbReference type="PROSITE" id="PS50011"/>
    </source>
</evidence>
<comment type="catalytic activity">
    <reaction evidence="18">
        <text>L-threonyl-[protein] + ATP = O-phospho-L-threonyl-[protein] + ADP + H(+)</text>
        <dbReference type="Rhea" id="RHEA:46608"/>
        <dbReference type="Rhea" id="RHEA-COMP:11060"/>
        <dbReference type="Rhea" id="RHEA-COMP:11605"/>
        <dbReference type="ChEBI" id="CHEBI:15378"/>
        <dbReference type="ChEBI" id="CHEBI:30013"/>
        <dbReference type="ChEBI" id="CHEBI:30616"/>
        <dbReference type="ChEBI" id="CHEBI:61977"/>
        <dbReference type="ChEBI" id="CHEBI:456216"/>
        <dbReference type="EC" id="2.7.11.1"/>
    </reaction>
</comment>
<reference evidence="25" key="2">
    <citation type="journal article" date="2024" name="Plant">
        <title>Genomic evolution and insights into agronomic trait innovations of Sesamum species.</title>
        <authorList>
            <person name="Miao H."/>
            <person name="Wang L."/>
            <person name="Qu L."/>
            <person name="Liu H."/>
            <person name="Sun Y."/>
            <person name="Le M."/>
            <person name="Wang Q."/>
            <person name="Wei S."/>
            <person name="Zheng Y."/>
            <person name="Lin W."/>
            <person name="Duan Y."/>
            <person name="Cao H."/>
            <person name="Xiong S."/>
            <person name="Wang X."/>
            <person name="Wei L."/>
            <person name="Li C."/>
            <person name="Ma Q."/>
            <person name="Ju M."/>
            <person name="Zhao R."/>
            <person name="Li G."/>
            <person name="Mu C."/>
            <person name="Tian Q."/>
            <person name="Mei H."/>
            <person name="Zhang T."/>
            <person name="Gao T."/>
            <person name="Zhang H."/>
        </authorList>
    </citation>
    <scope>NUCLEOTIDE SEQUENCE</scope>
    <source>
        <strain evidence="25">3651</strain>
    </source>
</reference>
<feature type="binding site" evidence="20">
    <location>
        <position position="656"/>
    </location>
    <ligand>
        <name>ATP</name>
        <dbReference type="ChEBI" id="CHEBI:30616"/>
    </ligand>
</feature>
<evidence type="ECO:0000256" key="2">
    <source>
        <dbReference type="ARBA" id="ARBA00008684"/>
    </source>
</evidence>
<dbReference type="FunFam" id="1.10.510.10:FF:000198">
    <property type="entry name" value="receptor protein kinase TMK1"/>
    <property type="match status" value="1"/>
</dbReference>
<keyword evidence="4" id="KW-0723">Serine/threonine-protein kinase</keyword>
<evidence type="ECO:0000256" key="22">
    <source>
        <dbReference type="SAM" id="Phobius"/>
    </source>
</evidence>
<feature type="signal peptide" evidence="23">
    <location>
        <begin position="1"/>
        <end position="25"/>
    </location>
</feature>
<dbReference type="GO" id="GO:0016020">
    <property type="term" value="C:membrane"/>
    <property type="evidence" value="ECO:0007669"/>
    <property type="project" value="UniProtKB-SubCell"/>
</dbReference>
<comment type="similarity">
    <text evidence="2">Belongs to the protein kinase superfamily. Ser/Thr protein kinase family.</text>
</comment>
<evidence type="ECO:0000256" key="14">
    <source>
        <dbReference type="ARBA" id="ARBA00023136"/>
    </source>
</evidence>
<accession>A0AAE1Z3J9</accession>
<organism evidence="25 26">
    <name type="scientific">Sesamum alatum</name>
    <dbReference type="NCBI Taxonomy" id="300844"/>
    <lineage>
        <taxon>Eukaryota</taxon>
        <taxon>Viridiplantae</taxon>
        <taxon>Streptophyta</taxon>
        <taxon>Embryophyta</taxon>
        <taxon>Tracheophyta</taxon>
        <taxon>Spermatophyta</taxon>
        <taxon>Magnoliopsida</taxon>
        <taxon>eudicotyledons</taxon>
        <taxon>Gunneridae</taxon>
        <taxon>Pentapetalae</taxon>
        <taxon>asterids</taxon>
        <taxon>lamiids</taxon>
        <taxon>Lamiales</taxon>
        <taxon>Pedaliaceae</taxon>
        <taxon>Sesamum</taxon>
    </lineage>
</organism>
<dbReference type="PROSITE" id="PS00107">
    <property type="entry name" value="PROTEIN_KINASE_ATP"/>
    <property type="match status" value="1"/>
</dbReference>
<dbReference type="AlphaFoldDB" id="A0AAE1Z3J9"/>
<feature type="compositionally biased region" description="Polar residues" evidence="21">
    <location>
        <begin position="943"/>
        <end position="953"/>
    </location>
</feature>
<evidence type="ECO:0000256" key="7">
    <source>
        <dbReference type="ARBA" id="ARBA00022692"/>
    </source>
</evidence>
<dbReference type="SUPFAM" id="SSF56112">
    <property type="entry name" value="Protein kinase-like (PK-like)"/>
    <property type="match status" value="1"/>
</dbReference>
<evidence type="ECO:0000256" key="12">
    <source>
        <dbReference type="ARBA" id="ARBA00022840"/>
    </source>
</evidence>
<feature type="compositionally biased region" description="Polar residues" evidence="21">
    <location>
        <begin position="513"/>
        <end position="523"/>
    </location>
</feature>
<feature type="compositionally biased region" description="Pro residues" evidence="21">
    <location>
        <begin position="466"/>
        <end position="476"/>
    </location>
</feature>
<feature type="compositionally biased region" description="Low complexity" evidence="21">
    <location>
        <begin position="497"/>
        <end position="512"/>
    </location>
</feature>
<dbReference type="InterPro" id="IPR003591">
    <property type="entry name" value="Leu-rich_rpt_typical-subtyp"/>
</dbReference>
<feature type="transmembrane region" description="Helical" evidence="22">
    <location>
        <begin position="528"/>
        <end position="553"/>
    </location>
</feature>
<keyword evidence="9" id="KW-0677">Repeat</keyword>
<dbReference type="Gene3D" id="3.30.200.20">
    <property type="entry name" value="Phosphorylase Kinase, domain 1"/>
    <property type="match status" value="1"/>
</dbReference>
<dbReference type="GO" id="GO:0005524">
    <property type="term" value="F:ATP binding"/>
    <property type="evidence" value="ECO:0007669"/>
    <property type="project" value="UniProtKB-UniRule"/>
</dbReference>
<keyword evidence="15" id="KW-1015">Disulfide bond</keyword>
<keyword evidence="11 25" id="KW-0418">Kinase</keyword>
<dbReference type="FunFam" id="3.80.10.10:FF:000129">
    <property type="entry name" value="Leucine-rich repeat receptor-like kinase"/>
    <property type="match status" value="1"/>
</dbReference>
<keyword evidence="10 20" id="KW-0547">Nucleotide-binding</keyword>
<evidence type="ECO:0000256" key="21">
    <source>
        <dbReference type="SAM" id="MobiDB-lite"/>
    </source>
</evidence>
<evidence type="ECO:0000256" key="19">
    <source>
        <dbReference type="ARBA" id="ARBA00048679"/>
    </source>
</evidence>
<keyword evidence="7 22" id="KW-0812">Transmembrane</keyword>
<evidence type="ECO:0000256" key="10">
    <source>
        <dbReference type="ARBA" id="ARBA00022741"/>
    </source>
</evidence>
<dbReference type="GO" id="GO:0004674">
    <property type="term" value="F:protein serine/threonine kinase activity"/>
    <property type="evidence" value="ECO:0007669"/>
    <property type="project" value="UniProtKB-KW"/>
</dbReference>
<dbReference type="InterPro" id="IPR032675">
    <property type="entry name" value="LRR_dom_sf"/>
</dbReference>
<keyword evidence="13 22" id="KW-1133">Transmembrane helix</keyword>
<evidence type="ECO:0000256" key="23">
    <source>
        <dbReference type="SAM" id="SignalP"/>
    </source>
</evidence>
<dbReference type="SUPFAM" id="SSF52058">
    <property type="entry name" value="L domain-like"/>
    <property type="match status" value="1"/>
</dbReference>
<dbReference type="Pfam" id="PF07714">
    <property type="entry name" value="PK_Tyr_Ser-Thr"/>
    <property type="match status" value="1"/>
</dbReference>
<evidence type="ECO:0000256" key="20">
    <source>
        <dbReference type="PROSITE-ProRule" id="PRU10141"/>
    </source>
</evidence>
<dbReference type="Proteomes" id="UP001293254">
    <property type="component" value="Unassembled WGS sequence"/>
</dbReference>
<dbReference type="CDD" id="cd14066">
    <property type="entry name" value="STKc_IRAK"/>
    <property type="match status" value="1"/>
</dbReference>
<dbReference type="Pfam" id="PF00560">
    <property type="entry name" value="LRR_1"/>
    <property type="match status" value="3"/>
</dbReference>
<dbReference type="InterPro" id="IPR001611">
    <property type="entry name" value="Leu-rich_rpt"/>
</dbReference>
<dbReference type="InterPro" id="IPR052422">
    <property type="entry name" value="Auxin_Ser/Thr_Kinase"/>
</dbReference>
<evidence type="ECO:0000256" key="4">
    <source>
        <dbReference type="ARBA" id="ARBA00022527"/>
    </source>
</evidence>
<evidence type="ECO:0000256" key="15">
    <source>
        <dbReference type="ARBA" id="ARBA00023157"/>
    </source>
</evidence>
<keyword evidence="26" id="KW-1185">Reference proteome</keyword>
<keyword evidence="8 23" id="KW-0732">Signal</keyword>
<comment type="subcellular location">
    <subcellularLocation>
        <location evidence="1">Membrane</location>
        <topology evidence="1">Single-pass membrane protein</topology>
    </subcellularLocation>
</comment>
<evidence type="ECO:0000256" key="16">
    <source>
        <dbReference type="ARBA" id="ARBA00023170"/>
    </source>
</evidence>
<dbReference type="EC" id="2.7.11.1" evidence="3"/>
<dbReference type="InterPro" id="IPR008271">
    <property type="entry name" value="Ser/Thr_kinase_AS"/>
</dbReference>
<evidence type="ECO:0000256" key="5">
    <source>
        <dbReference type="ARBA" id="ARBA00022614"/>
    </source>
</evidence>
<dbReference type="PROSITE" id="PS51257">
    <property type="entry name" value="PROKAR_LIPOPROTEIN"/>
    <property type="match status" value="1"/>
</dbReference>
<evidence type="ECO:0000256" key="8">
    <source>
        <dbReference type="ARBA" id="ARBA00022729"/>
    </source>
</evidence>
<keyword evidence="14 22" id="KW-0472">Membrane</keyword>
<keyword evidence="5" id="KW-0433">Leucine-rich repeat</keyword>
<dbReference type="Gene3D" id="3.80.10.10">
    <property type="entry name" value="Ribonuclease Inhibitor"/>
    <property type="match status" value="2"/>
</dbReference>
<feature type="domain" description="Protein kinase" evidence="24">
    <location>
        <begin position="628"/>
        <end position="908"/>
    </location>
</feature>
<dbReference type="InterPro" id="IPR001245">
    <property type="entry name" value="Ser-Thr/Tyr_kinase_cat_dom"/>
</dbReference>
<evidence type="ECO:0000256" key="6">
    <source>
        <dbReference type="ARBA" id="ARBA00022679"/>
    </source>
</evidence>
<keyword evidence="12 20" id="KW-0067">ATP-binding</keyword>
<dbReference type="EMBL" id="JACGWO010000001">
    <property type="protein sequence ID" value="KAK4441327.1"/>
    <property type="molecule type" value="Genomic_DNA"/>
</dbReference>
<dbReference type="FunFam" id="3.30.200.20:FF:000226">
    <property type="entry name" value="receptor protein kinase TMK1"/>
    <property type="match status" value="1"/>
</dbReference>
<evidence type="ECO:0000256" key="3">
    <source>
        <dbReference type="ARBA" id="ARBA00012513"/>
    </source>
</evidence>
<feature type="region of interest" description="Disordered" evidence="21">
    <location>
        <begin position="938"/>
        <end position="973"/>
    </location>
</feature>
<dbReference type="Gene3D" id="1.10.510.10">
    <property type="entry name" value="Transferase(Phosphotransferase) domain 1"/>
    <property type="match status" value="1"/>
</dbReference>
<dbReference type="InterPro" id="IPR011009">
    <property type="entry name" value="Kinase-like_dom_sf"/>
</dbReference>
<evidence type="ECO:0000256" key="13">
    <source>
        <dbReference type="ARBA" id="ARBA00022989"/>
    </source>
</evidence>
<keyword evidence="6" id="KW-0808">Transferase</keyword>
<evidence type="ECO:0000313" key="26">
    <source>
        <dbReference type="Proteomes" id="UP001293254"/>
    </source>
</evidence>
<dbReference type="PANTHER" id="PTHR47986">
    <property type="entry name" value="OSJNBA0070M12.3 PROTEIN"/>
    <property type="match status" value="1"/>
</dbReference>
<protein>
    <recommendedName>
        <fullName evidence="3">non-specific serine/threonine protein kinase</fullName>
        <ecNumber evidence="3">2.7.11.1</ecNumber>
    </recommendedName>
</protein>